<dbReference type="InterPro" id="IPR002477">
    <property type="entry name" value="Peptidoglycan-bd-like"/>
</dbReference>
<dbReference type="EMBL" id="JBDIVE010000017">
    <property type="protein sequence ID" value="MEN3070619.1"/>
    <property type="molecule type" value="Genomic_DNA"/>
</dbReference>
<keyword evidence="3" id="KW-1185">Reference proteome</keyword>
<gene>
    <name evidence="2" type="ORF">ABDB84_19205</name>
</gene>
<proteinExistence type="predicted"/>
<dbReference type="InterPro" id="IPR036366">
    <property type="entry name" value="PGBDSf"/>
</dbReference>
<reference evidence="2 3" key="1">
    <citation type="journal article" date="2018" name="Int. J. Syst. Evol. Microbiol.">
        <title>Uliginosibacterium sediminicola sp. nov., isolated from freshwater sediment.</title>
        <authorList>
            <person name="Hwang W.M."/>
            <person name="Kim S.M."/>
            <person name="Kang K."/>
            <person name="Ahn T.Y."/>
        </authorList>
    </citation>
    <scope>NUCLEOTIDE SEQUENCE [LARGE SCALE GENOMIC DNA]</scope>
    <source>
        <strain evidence="2 3">M1-21</strain>
    </source>
</reference>
<evidence type="ECO:0000259" key="1">
    <source>
        <dbReference type="Pfam" id="PF01471"/>
    </source>
</evidence>
<organism evidence="2 3">
    <name type="scientific">Uliginosibacterium sediminicola</name>
    <dbReference type="NCBI Taxonomy" id="2024550"/>
    <lineage>
        <taxon>Bacteria</taxon>
        <taxon>Pseudomonadati</taxon>
        <taxon>Pseudomonadota</taxon>
        <taxon>Betaproteobacteria</taxon>
        <taxon>Rhodocyclales</taxon>
        <taxon>Zoogloeaceae</taxon>
        <taxon>Uliginosibacterium</taxon>
    </lineage>
</organism>
<feature type="domain" description="Peptidoglycan binding-like" evidence="1">
    <location>
        <begin position="68"/>
        <end position="120"/>
    </location>
</feature>
<name>A0ABU9Z3Z1_9RHOO</name>
<dbReference type="RefSeq" id="WP_345921400.1">
    <property type="nucleotide sequence ID" value="NZ_JBDIVE010000017.1"/>
</dbReference>
<dbReference type="Gene3D" id="1.10.101.10">
    <property type="entry name" value="PGBD-like superfamily/PGBD"/>
    <property type="match status" value="1"/>
</dbReference>
<dbReference type="Pfam" id="PF01471">
    <property type="entry name" value="PG_binding_1"/>
    <property type="match status" value="1"/>
</dbReference>
<protein>
    <submittedName>
        <fullName evidence="2">Peptidoglycan-binding domain-containing protein</fullName>
    </submittedName>
</protein>
<dbReference type="InterPro" id="IPR036365">
    <property type="entry name" value="PGBD-like_sf"/>
</dbReference>
<evidence type="ECO:0000313" key="2">
    <source>
        <dbReference type="EMBL" id="MEN3070619.1"/>
    </source>
</evidence>
<dbReference type="Proteomes" id="UP001410394">
    <property type="component" value="Unassembled WGS sequence"/>
</dbReference>
<dbReference type="SUPFAM" id="SSF47090">
    <property type="entry name" value="PGBD-like"/>
    <property type="match status" value="1"/>
</dbReference>
<accession>A0ABU9Z3Z1</accession>
<sequence>MFGLILISLSVWRNIDLSIDEKGITAKFEQFAAEVKAETGAAIEKIEKTESVALEVAKSVTNLKRSIDVRNAQAVLSAAGYAVFADGFMGPQTNAALKRFQEEKGIPVTGELDRETMAAMKLFPMN</sequence>
<evidence type="ECO:0000313" key="3">
    <source>
        <dbReference type="Proteomes" id="UP001410394"/>
    </source>
</evidence>
<comment type="caution">
    <text evidence="2">The sequence shown here is derived from an EMBL/GenBank/DDBJ whole genome shotgun (WGS) entry which is preliminary data.</text>
</comment>